<dbReference type="SUPFAM" id="SSF53098">
    <property type="entry name" value="Ribonuclease H-like"/>
    <property type="match status" value="1"/>
</dbReference>
<name>A0A2N9J4I9_FAGSY</name>
<feature type="compositionally biased region" description="Polar residues" evidence="8">
    <location>
        <begin position="452"/>
        <end position="464"/>
    </location>
</feature>
<evidence type="ECO:0000256" key="4">
    <source>
        <dbReference type="ARBA" id="ARBA00022833"/>
    </source>
</evidence>
<reference evidence="10" key="1">
    <citation type="submission" date="2018-02" db="EMBL/GenBank/DDBJ databases">
        <authorList>
            <person name="Cohen D.B."/>
            <person name="Kent A.D."/>
        </authorList>
    </citation>
    <scope>NUCLEOTIDE SEQUENCE</scope>
</reference>
<evidence type="ECO:0000256" key="7">
    <source>
        <dbReference type="PROSITE-ProRule" id="PRU00027"/>
    </source>
</evidence>
<dbReference type="PROSITE" id="PS50808">
    <property type="entry name" value="ZF_BED"/>
    <property type="match status" value="1"/>
</dbReference>
<evidence type="ECO:0000259" key="9">
    <source>
        <dbReference type="PROSITE" id="PS50808"/>
    </source>
</evidence>
<evidence type="ECO:0000313" key="10">
    <source>
        <dbReference type="EMBL" id="SPD31748.1"/>
    </source>
</evidence>
<dbReference type="InterPro" id="IPR012337">
    <property type="entry name" value="RNaseH-like_sf"/>
</dbReference>
<dbReference type="GO" id="GO:0005634">
    <property type="term" value="C:nucleus"/>
    <property type="evidence" value="ECO:0007669"/>
    <property type="project" value="UniProtKB-SubCell"/>
</dbReference>
<feature type="domain" description="BED-type" evidence="9">
    <location>
        <begin position="331"/>
        <end position="388"/>
    </location>
</feature>
<comment type="subcellular location">
    <subcellularLocation>
        <location evidence="1">Nucleus</location>
    </subcellularLocation>
</comment>
<dbReference type="PANTHER" id="PTHR32166:SF122">
    <property type="entry name" value="OS09G0499600 PROTEIN"/>
    <property type="match status" value="1"/>
</dbReference>
<evidence type="ECO:0000256" key="5">
    <source>
        <dbReference type="ARBA" id="ARBA00023125"/>
    </source>
</evidence>
<accession>A0A2N9J4I9</accession>
<dbReference type="InterPro" id="IPR003656">
    <property type="entry name" value="Znf_BED"/>
</dbReference>
<evidence type="ECO:0000256" key="2">
    <source>
        <dbReference type="ARBA" id="ARBA00022723"/>
    </source>
</evidence>
<feature type="region of interest" description="Disordered" evidence="8">
    <location>
        <begin position="421"/>
        <end position="475"/>
    </location>
</feature>
<dbReference type="PANTHER" id="PTHR32166">
    <property type="entry name" value="OSJNBA0013A04.12 PROTEIN"/>
    <property type="match status" value="1"/>
</dbReference>
<keyword evidence="6" id="KW-0539">Nucleus</keyword>
<dbReference type="InterPro" id="IPR008906">
    <property type="entry name" value="HATC_C_dom"/>
</dbReference>
<dbReference type="EMBL" id="OIVN01006376">
    <property type="protein sequence ID" value="SPD31748.1"/>
    <property type="molecule type" value="Genomic_DNA"/>
</dbReference>
<sequence length="1098" mass="124513">MEGNGKFILLFESLSKGNGMEHSFLPIPFKPVLYNLFRSGRNRRKISYQYANRYEAPPCSTSAKISARFALFRPFRPVPAVRLHGSTSCLQLQPSSLQPATKPPPAVQLQPSTVQPHHSHSDLFRLQQFSQSVAVPRFHRCCCCFDLGFFLLLPTVSELIFYWIFISSLNSSQSAKQVRRVLIWLKIVQQLGLLLPLPVLYNPFRSVPAGTDGKSRTGMQTGTRHPYVPPRLKFQPVSPCSGRSELLISRSLLSLLISASPPPRLHQLPPASAFKPSTSYKAASSSPASANSSTTSQSFRFVPPSTVFTIFINMAENSSTIGSSTASAPARSDDPAWAHARVVPEARNNTICLYCNKLIKGGGITRLKYHLAGIRGQVESCKSAPDDVKWQMKQLVEDLNKSKQTKRKINVEIARPYGDPIDVDEEEEEEGGDVVARSVSQSVGKRDKGKGVQSTSGKKGSGIQNYFAPRTTPGAQPSIKSALASKAMVDKAKMTWSKWWFDSNISFNAANSVYYQPAIDAIASIGPGFKGPTYQELRGPLLRNNVREVNDFMVDIKNDWREYGCSVMSDGWTNQKQQPIMNFLVYCPRGTMFLKSLDTSGLRKDAETLFGIFDTVVQEIGVEYIVQFITDNDSSYKAAGKKLMMKYPALFWSPCAAHCLDLMLENIADRRYFPIIDDTVRKAKHVTKYIYNHGWVLDLMRREYTNGRELCRPAITRFATNFLSLQCFIKFKKELRQMFTSDEWVESAYAKSVVGKEVSKIVLEDHEFWSQCHHIVKVTEPLVRVLRLVDGDEKPAMGYLYEAMDRAKEEIKVRMKHKVSLYGPYVQVIDARWDKQLYSHLHAAGCFLNPAIYFRPTFTKKNEVHRGLLSTIMRLVRDPEIQDKISSQLDEYKKSIGDFGMSLAIRQREKLNPVSWWEQFGLGTPELRTFAIRVLSQCCSATGCERNWSIFEDVHSKRRNRLEHKRTNDLVFVRYNLKLRERNIRRTKNTFDPISLDNIDLMAEWVAEEPGLLDEDDLNWDNLNAPIAPMNVEDDDEVIVLNEDITEDDRVVKENHRRVLGRSFDTPCDTPADSVNPFAVDVDAVDDNDVFDFGEFDK</sequence>
<dbReference type="GO" id="GO:0008270">
    <property type="term" value="F:zinc ion binding"/>
    <property type="evidence" value="ECO:0007669"/>
    <property type="project" value="UniProtKB-KW"/>
</dbReference>
<proteinExistence type="predicted"/>
<evidence type="ECO:0000256" key="1">
    <source>
        <dbReference type="ARBA" id="ARBA00004123"/>
    </source>
</evidence>
<dbReference type="AlphaFoldDB" id="A0A2N9J4I9"/>
<organism evidence="10">
    <name type="scientific">Fagus sylvatica</name>
    <name type="common">Beechnut</name>
    <dbReference type="NCBI Taxonomy" id="28930"/>
    <lineage>
        <taxon>Eukaryota</taxon>
        <taxon>Viridiplantae</taxon>
        <taxon>Streptophyta</taxon>
        <taxon>Embryophyta</taxon>
        <taxon>Tracheophyta</taxon>
        <taxon>Spermatophyta</taxon>
        <taxon>Magnoliopsida</taxon>
        <taxon>eudicotyledons</taxon>
        <taxon>Gunneridae</taxon>
        <taxon>Pentapetalae</taxon>
        <taxon>rosids</taxon>
        <taxon>fabids</taxon>
        <taxon>Fagales</taxon>
        <taxon>Fagaceae</taxon>
        <taxon>Fagus</taxon>
    </lineage>
</organism>
<dbReference type="GO" id="GO:0003677">
    <property type="term" value="F:DNA binding"/>
    <property type="evidence" value="ECO:0007669"/>
    <property type="project" value="UniProtKB-KW"/>
</dbReference>
<feature type="compositionally biased region" description="Acidic residues" evidence="8">
    <location>
        <begin position="421"/>
        <end position="432"/>
    </location>
</feature>
<keyword evidence="3 7" id="KW-0863">Zinc-finger</keyword>
<keyword evidence="2" id="KW-0479">Metal-binding</keyword>
<keyword evidence="4" id="KW-0862">Zinc</keyword>
<dbReference type="Pfam" id="PF04937">
    <property type="entry name" value="DUF659"/>
    <property type="match status" value="1"/>
</dbReference>
<dbReference type="Pfam" id="PF05699">
    <property type="entry name" value="Dimer_Tnp_hAT"/>
    <property type="match status" value="1"/>
</dbReference>
<dbReference type="GO" id="GO:0046983">
    <property type="term" value="F:protein dimerization activity"/>
    <property type="evidence" value="ECO:0007669"/>
    <property type="project" value="InterPro"/>
</dbReference>
<evidence type="ECO:0000256" key="3">
    <source>
        <dbReference type="ARBA" id="ARBA00022771"/>
    </source>
</evidence>
<dbReference type="InterPro" id="IPR007021">
    <property type="entry name" value="DUF659"/>
</dbReference>
<dbReference type="Pfam" id="PF02892">
    <property type="entry name" value="zf-BED"/>
    <property type="match status" value="1"/>
</dbReference>
<protein>
    <recommendedName>
        <fullName evidence="9">BED-type domain-containing protein</fullName>
    </recommendedName>
</protein>
<evidence type="ECO:0000256" key="8">
    <source>
        <dbReference type="SAM" id="MobiDB-lite"/>
    </source>
</evidence>
<keyword evidence="5" id="KW-0238">DNA-binding</keyword>
<evidence type="ECO:0000256" key="6">
    <source>
        <dbReference type="ARBA" id="ARBA00023242"/>
    </source>
</evidence>
<gene>
    <name evidence="10" type="ORF">FSB_LOCUS59630</name>
</gene>